<keyword evidence="2" id="KW-1185">Reference proteome</keyword>
<dbReference type="Proteomes" id="UP000054560">
    <property type="component" value="Unassembled WGS sequence"/>
</dbReference>
<accession>A0A0L0FDT1</accession>
<sequence length="270" mass="29869">MKHVVLLRRRVELCIKKLCVVIKGGDGRTFASQYIDHFNRVLTTGSLAVFRKLVLAALTSIIEHRRMSRMHAAVFGDSHTHGLVSSPYAEMEAILAAADQAEDDSAGDSFDPFGEDLDDALLQMDLSFDAQPTITDEVKQAWDAVDKEDMQTMHTNLTGVIESLSRATPMHKAAARLDLLAAYARCMAELYPALVERGLYRQADIFTLFGPRLLTDTLRKGSTQNIPLVYTGQLLQSWPSACALPEAMAVALWVMATFSDRTVVTRPILV</sequence>
<dbReference type="AlphaFoldDB" id="A0A0L0FDT1"/>
<name>A0A0L0FDT1_9EUKA</name>
<dbReference type="EMBL" id="KQ243970">
    <property type="protein sequence ID" value="KNC74932.1"/>
    <property type="molecule type" value="Genomic_DNA"/>
</dbReference>
<dbReference type="RefSeq" id="XP_014148834.1">
    <property type="nucleotide sequence ID" value="XM_014293359.1"/>
</dbReference>
<protein>
    <submittedName>
        <fullName evidence="1">Uncharacterized protein</fullName>
    </submittedName>
</protein>
<dbReference type="GeneID" id="25913036"/>
<evidence type="ECO:0000313" key="2">
    <source>
        <dbReference type="Proteomes" id="UP000054560"/>
    </source>
</evidence>
<reference evidence="1 2" key="1">
    <citation type="submission" date="2011-02" db="EMBL/GenBank/DDBJ databases">
        <title>The Genome Sequence of Sphaeroforma arctica JP610.</title>
        <authorList>
            <consortium name="The Broad Institute Genome Sequencing Platform"/>
            <person name="Russ C."/>
            <person name="Cuomo C."/>
            <person name="Young S.K."/>
            <person name="Zeng Q."/>
            <person name="Gargeya S."/>
            <person name="Alvarado L."/>
            <person name="Berlin A."/>
            <person name="Chapman S.B."/>
            <person name="Chen Z."/>
            <person name="Freedman E."/>
            <person name="Gellesch M."/>
            <person name="Goldberg J."/>
            <person name="Griggs A."/>
            <person name="Gujja S."/>
            <person name="Heilman E."/>
            <person name="Heiman D."/>
            <person name="Howarth C."/>
            <person name="Mehta T."/>
            <person name="Neiman D."/>
            <person name="Pearson M."/>
            <person name="Roberts A."/>
            <person name="Saif S."/>
            <person name="Shea T."/>
            <person name="Shenoy N."/>
            <person name="Sisk P."/>
            <person name="Stolte C."/>
            <person name="Sykes S."/>
            <person name="White J."/>
            <person name="Yandava C."/>
            <person name="Burger G."/>
            <person name="Gray M.W."/>
            <person name="Holland P.W.H."/>
            <person name="King N."/>
            <person name="Lang F.B.F."/>
            <person name="Roger A.J."/>
            <person name="Ruiz-Trillo I."/>
            <person name="Haas B."/>
            <person name="Nusbaum C."/>
            <person name="Birren B."/>
        </authorList>
    </citation>
    <scope>NUCLEOTIDE SEQUENCE [LARGE SCALE GENOMIC DNA]</scope>
    <source>
        <strain evidence="1 2">JP610</strain>
    </source>
</reference>
<feature type="non-terminal residue" evidence="1">
    <location>
        <position position="270"/>
    </location>
</feature>
<organism evidence="1 2">
    <name type="scientific">Sphaeroforma arctica JP610</name>
    <dbReference type="NCBI Taxonomy" id="667725"/>
    <lineage>
        <taxon>Eukaryota</taxon>
        <taxon>Ichthyosporea</taxon>
        <taxon>Ichthyophonida</taxon>
        <taxon>Sphaeroforma</taxon>
    </lineage>
</organism>
<gene>
    <name evidence="1" type="ORF">SARC_12532</name>
</gene>
<proteinExistence type="predicted"/>
<evidence type="ECO:0000313" key="1">
    <source>
        <dbReference type="EMBL" id="KNC74932.1"/>
    </source>
</evidence>